<dbReference type="EMBL" id="KV875107">
    <property type="protein sequence ID" value="OIW23245.1"/>
    <property type="molecule type" value="Genomic_DNA"/>
</dbReference>
<dbReference type="AlphaFoldDB" id="A0A1J7I744"/>
<feature type="region of interest" description="Disordered" evidence="1">
    <location>
        <begin position="56"/>
        <end position="88"/>
    </location>
</feature>
<accession>A0A1J7I744</accession>
<reference evidence="3 4" key="1">
    <citation type="submission" date="2016-10" db="EMBL/GenBank/DDBJ databases">
        <title>Draft genome sequence of Coniochaeta ligniaria NRRL30616, a lignocellulolytic fungus for bioabatement of inhibitors in plant biomass hydrolysates.</title>
        <authorList>
            <consortium name="DOE Joint Genome Institute"/>
            <person name="Jimenez D.J."/>
            <person name="Hector R.E."/>
            <person name="Riley R."/>
            <person name="Sun H."/>
            <person name="Grigoriev I.V."/>
            <person name="Van Elsas J.D."/>
            <person name="Nichols N.N."/>
        </authorList>
    </citation>
    <scope>NUCLEOTIDE SEQUENCE [LARGE SCALE GENOMIC DNA]</scope>
    <source>
        <strain evidence="3 4">NRRL 30616</strain>
    </source>
</reference>
<keyword evidence="2" id="KW-0732">Signal</keyword>
<dbReference type="InParanoid" id="A0A1J7I744"/>
<keyword evidence="4" id="KW-1185">Reference proteome</keyword>
<proteinExistence type="predicted"/>
<sequence>MAIAAAIAARLSRTLMISVLLPVPQHHGEAAGAATAISFDESFIDEPNEAFIFKAQRGRRMPRENLDRDGPTNSVAAADKSPGDDGLN</sequence>
<feature type="compositionally biased region" description="Basic and acidic residues" evidence="1">
    <location>
        <begin position="61"/>
        <end position="70"/>
    </location>
</feature>
<protein>
    <recommendedName>
        <fullName evidence="5">Secreted protein</fullName>
    </recommendedName>
</protein>
<evidence type="ECO:0000313" key="3">
    <source>
        <dbReference type="EMBL" id="OIW23245.1"/>
    </source>
</evidence>
<name>A0A1J7I744_9PEZI</name>
<evidence type="ECO:0000313" key="4">
    <source>
        <dbReference type="Proteomes" id="UP000182658"/>
    </source>
</evidence>
<feature type="signal peptide" evidence="2">
    <location>
        <begin position="1"/>
        <end position="16"/>
    </location>
</feature>
<dbReference type="Proteomes" id="UP000182658">
    <property type="component" value="Unassembled WGS sequence"/>
</dbReference>
<feature type="chain" id="PRO_5012453326" description="Secreted protein" evidence="2">
    <location>
        <begin position="17"/>
        <end position="88"/>
    </location>
</feature>
<evidence type="ECO:0000256" key="1">
    <source>
        <dbReference type="SAM" id="MobiDB-lite"/>
    </source>
</evidence>
<evidence type="ECO:0008006" key="5">
    <source>
        <dbReference type="Google" id="ProtNLM"/>
    </source>
</evidence>
<gene>
    <name evidence="3" type="ORF">CONLIGDRAFT_686684</name>
</gene>
<organism evidence="3 4">
    <name type="scientific">Coniochaeta ligniaria NRRL 30616</name>
    <dbReference type="NCBI Taxonomy" id="1408157"/>
    <lineage>
        <taxon>Eukaryota</taxon>
        <taxon>Fungi</taxon>
        <taxon>Dikarya</taxon>
        <taxon>Ascomycota</taxon>
        <taxon>Pezizomycotina</taxon>
        <taxon>Sordariomycetes</taxon>
        <taxon>Sordariomycetidae</taxon>
        <taxon>Coniochaetales</taxon>
        <taxon>Coniochaetaceae</taxon>
        <taxon>Coniochaeta</taxon>
    </lineage>
</organism>
<evidence type="ECO:0000256" key="2">
    <source>
        <dbReference type="SAM" id="SignalP"/>
    </source>
</evidence>